<dbReference type="Proteomes" id="UP000467841">
    <property type="component" value="Unassembled WGS sequence"/>
</dbReference>
<dbReference type="EMBL" id="CACVBM020000932">
    <property type="protein sequence ID" value="CAA7024779.1"/>
    <property type="molecule type" value="Genomic_DNA"/>
</dbReference>
<gene>
    <name evidence="3" type="ORF">MERR_LOCUS12014</name>
</gene>
<proteinExistence type="predicted"/>
<feature type="region of interest" description="Disordered" evidence="1">
    <location>
        <begin position="343"/>
        <end position="385"/>
    </location>
</feature>
<dbReference type="OrthoDB" id="1112306at2759"/>
<dbReference type="InterPro" id="IPR025558">
    <property type="entry name" value="DUF4283"/>
</dbReference>
<dbReference type="Pfam" id="PF14111">
    <property type="entry name" value="DUF4283"/>
    <property type="match status" value="1"/>
</dbReference>
<protein>
    <recommendedName>
        <fullName evidence="2">DUF4283 domain-containing protein</fullName>
    </recommendedName>
</protein>
<evidence type="ECO:0000313" key="4">
    <source>
        <dbReference type="Proteomes" id="UP000467841"/>
    </source>
</evidence>
<feature type="domain" description="DUF4283" evidence="2">
    <location>
        <begin position="147"/>
        <end position="228"/>
    </location>
</feature>
<dbReference type="AlphaFoldDB" id="A0A6D2IIB4"/>
<dbReference type="InterPro" id="IPR040256">
    <property type="entry name" value="At4g02000-like"/>
</dbReference>
<accession>A0A6D2IIB4</accession>
<reference evidence="3" key="1">
    <citation type="submission" date="2020-01" db="EMBL/GenBank/DDBJ databases">
        <authorList>
            <person name="Mishra B."/>
        </authorList>
    </citation>
    <scope>NUCLEOTIDE SEQUENCE [LARGE SCALE GENOMIC DNA]</scope>
</reference>
<sequence length="535" mass="58029">MITEVLREMKGFSPSSPPPEVPHALRRESFSSSLLMASSSTSIVVPPPSVPPDLLFLHPLDPVSPSGFVTASLSPSCPPSRNQLAPIDVAHIPAEASDPKINLKDSWVSKVRATFQPLSKIASPTFTEDGTPSIRAPDSITLGSSILWKDHLVAFFHGTPPSTAKIFADLNPIWGKNGQITVKHHSEDICMIYVPCSATRQWALDVGFWHLGNCSFTLALWTPSLDLSPMKLVQAPLWVLFKKVPPELWSIDGFSTIASGVGNPVHSEFSALKPYTNGIIKLKVIIDLEKKRPPSVKVTDNLGNSVTVIAEYPRLPPKCNRCKEFGHLELRCPLARSTRDIPKPGDFIGPLQEEPRPPQISLENGVRKDSPGTKSASAPVSPTVAASGGLVRSTSLTHFPRCSSLDPSSGGWLRTVKRSKVRLDVSSHPGSVGIRSKLPVTESQFAEEEELINEAQAIIRRRISVLKAASPKKKSTALRRNARKIQRQKQLLLSCSEPDGVDIETSVRSSSESVNTLTSAVGGRALPCFVPPVLD</sequence>
<dbReference type="PANTHER" id="PTHR31286:SF181">
    <property type="entry name" value="ZINC KNUCKLE (CCHC-TYPE) FAMILY PROTEIN"/>
    <property type="match status" value="1"/>
</dbReference>
<dbReference type="PANTHER" id="PTHR31286">
    <property type="entry name" value="GLYCINE-RICH CELL WALL STRUCTURAL PROTEIN 1.8-LIKE"/>
    <property type="match status" value="1"/>
</dbReference>
<comment type="caution">
    <text evidence="3">The sequence shown here is derived from an EMBL/GenBank/DDBJ whole genome shotgun (WGS) entry which is preliminary data.</text>
</comment>
<feature type="compositionally biased region" description="Low complexity" evidence="1">
    <location>
        <begin position="375"/>
        <end position="385"/>
    </location>
</feature>
<evidence type="ECO:0000256" key="1">
    <source>
        <dbReference type="SAM" id="MobiDB-lite"/>
    </source>
</evidence>
<organism evidence="3 4">
    <name type="scientific">Microthlaspi erraticum</name>
    <dbReference type="NCBI Taxonomy" id="1685480"/>
    <lineage>
        <taxon>Eukaryota</taxon>
        <taxon>Viridiplantae</taxon>
        <taxon>Streptophyta</taxon>
        <taxon>Embryophyta</taxon>
        <taxon>Tracheophyta</taxon>
        <taxon>Spermatophyta</taxon>
        <taxon>Magnoliopsida</taxon>
        <taxon>eudicotyledons</taxon>
        <taxon>Gunneridae</taxon>
        <taxon>Pentapetalae</taxon>
        <taxon>rosids</taxon>
        <taxon>malvids</taxon>
        <taxon>Brassicales</taxon>
        <taxon>Brassicaceae</taxon>
        <taxon>Coluteocarpeae</taxon>
        <taxon>Microthlaspi</taxon>
    </lineage>
</organism>
<keyword evidence="4" id="KW-1185">Reference proteome</keyword>
<evidence type="ECO:0000259" key="2">
    <source>
        <dbReference type="Pfam" id="PF14111"/>
    </source>
</evidence>
<name>A0A6D2IIB4_9BRAS</name>
<evidence type="ECO:0000313" key="3">
    <source>
        <dbReference type="EMBL" id="CAA7024779.1"/>
    </source>
</evidence>